<evidence type="ECO:0000256" key="1">
    <source>
        <dbReference type="SAM" id="Phobius"/>
    </source>
</evidence>
<gene>
    <name evidence="2" type="ORF">CROQUDRAFT_296674</name>
</gene>
<evidence type="ECO:0000313" key="3">
    <source>
        <dbReference type="Proteomes" id="UP000886653"/>
    </source>
</evidence>
<dbReference type="AlphaFoldDB" id="A0A9P6NC44"/>
<feature type="transmembrane region" description="Helical" evidence="1">
    <location>
        <begin position="12"/>
        <end position="32"/>
    </location>
</feature>
<comment type="caution">
    <text evidence="2">The sequence shown here is derived from an EMBL/GenBank/DDBJ whole genome shotgun (WGS) entry which is preliminary data.</text>
</comment>
<dbReference type="Proteomes" id="UP000886653">
    <property type="component" value="Unassembled WGS sequence"/>
</dbReference>
<organism evidence="2 3">
    <name type="scientific">Cronartium quercuum f. sp. fusiforme G11</name>
    <dbReference type="NCBI Taxonomy" id="708437"/>
    <lineage>
        <taxon>Eukaryota</taxon>
        <taxon>Fungi</taxon>
        <taxon>Dikarya</taxon>
        <taxon>Basidiomycota</taxon>
        <taxon>Pucciniomycotina</taxon>
        <taxon>Pucciniomycetes</taxon>
        <taxon>Pucciniales</taxon>
        <taxon>Coleosporiaceae</taxon>
        <taxon>Cronartium</taxon>
    </lineage>
</organism>
<keyword evidence="3" id="KW-1185">Reference proteome</keyword>
<reference evidence="2" key="1">
    <citation type="submission" date="2013-11" db="EMBL/GenBank/DDBJ databases">
        <title>Genome sequence of the fusiform rust pathogen reveals effectors for host alternation and coevolution with pine.</title>
        <authorList>
            <consortium name="DOE Joint Genome Institute"/>
            <person name="Smith K."/>
            <person name="Pendleton A."/>
            <person name="Kubisiak T."/>
            <person name="Anderson C."/>
            <person name="Salamov A."/>
            <person name="Aerts A."/>
            <person name="Riley R."/>
            <person name="Clum A."/>
            <person name="Lindquist E."/>
            <person name="Ence D."/>
            <person name="Campbell M."/>
            <person name="Kronenberg Z."/>
            <person name="Feau N."/>
            <person name="Dhillon B."/>
            <person name="Hamelin R."/>
            <person name="Burleigh J."/>
            <person name="Smith J."/>
            <person name="Yandell M."/>
            <person name="Nelson C."/>
            <person name="Grigoriev I."/>
            <person name="Davis J."/>
        </authorList>
    </citation>
    <scope>NUCLEOTIDE SEQUENCE</scope>
    <source>
        <strain evidence="2">G11</strain>
    </source>
</reference>
<name>A0A9P6NC44_9BASI</name>
<keyword evidence="1" id="KW-0472">Membrane</keyword>
<keyword evidence="1" id="KW-0812">Transmembrane</keyword>
<sequence>MTHLSDTDDVAFILRAGQILLLTFQVVFFYLFQLLPLQGLPLTFLVVKYQSFKLLPGKLIVVWFKFCFSFRKSHHLLVFIPTLNFLQRYTVKSSDFYTCEVYDCSWSMRSQTQVEVP</sequence>
<dbReference type="EMBL" id="MU167392">
    <property type="protein sequence ID" value="KAG0141303.1"/>
    <property type="molecule type" value="Genomic_DNA"/>
</dbReference>
<protein>
    <submittedName>
        <fullName evidence="2">Uncharacterized protein</fullName>
    </submittedName>
</protein>
<keyword evidence="1" id="KW-1133">Transmembrane helix</keyword>
<evidence type="ECO:0000313" key="2">
    <source>
        <dbReference type="EMBL" id="KAG0141303.1"/>
    </source>
</evidence>
<proteinExistence type="predicted"/>
<accession>A0A9P6NC44</accession>